<dbReference type="SUPFAM" id="SSF56672">
    <property type="entry name" value="DNA/RNA polymerases"/>
    <property type="match status" value="1"/>
</dbReference>
<dbReference type="GO" id="GO:0006396">
    <property type="term" value="P:RNA processing"/>
    <property type="evidence" value="ECO:0007669"/>
    <property type="project" value="InterPro"/>
</dbReference>
<feature type="region of interest" description="Disordered" evidence="8">
    <location>
        <begin position="1561"/>
        <end position="1589"/>
    </location>
</feature>
<protein>
    <submittedName>
        <fullName evidence="12">Replicase</fullName>
    </submittedName>
</protein>
<keyword evidence="3" id="KW-0548">Nucleotidyltransferase</keyword>
<dbReference type="GO" id="GO:0003723">
    <property type="term" value="F:RNA binding"/>
    <property type="evidence" value="ECO:0007669"/>
    <property type="project" value="InterPro"/>
</dbReference>
<keyword evidence="5" id="KW-0378">Hydrolase</keyword>
<dbReference type="InterPro" id="IPR001788">
    <property type="entry name" value="RNA-dep_RNA_pol_alsuvir"/>
</dbReference>
<dbReference type="PROSITE" id="PS50507">
    <property type="entry name" value="RDRP_SSRNA_POS"/>
    <property type="match status" value="1"/>
</dbReference>
<proteinExistence type="predicted"/>
<dbReference type="GO" id="GO:0005524">
    <property type="term" value="F:ATP binding"/>
    <property type="evidence" value="ECO:0007669"/>
    <property type="project" value="UniProtKB-KW"/>
</dbReference>
<evidence type="ECO:0000256" key="6">
    <source>
        <dbReference type="ARBA" id="ARBA00022840"/>
    </source>
</evidence>
<feature type="compositionally biased region" description="Basic and acidic residues" evidence="8">
    <location>
        <begin position="1849"/>
        <end position="1882"/>
    </location>
</feature>
<dbReference type="GO" id="GO:0003968">
    <property type="term" value="F:RNA-directed RNA polymerase activity"/>
    <property type="evidence" value="ECO:0007669"/>
    <property type="project" value="UniProtKB-KW"/>
</dbReference>
<keyword evidence="6" id="KW-0067">ATP-binding</keyword>
<dbReference type="PROSITE" id="PS51743">
    <property type="entry name" value="ALPHAVIRUS_MT"/>
    <property type="match status" value="1"/>
</dbReference>
<feature type="domain" description="Alphavirus-like MT" evidence="11">
    <location>
        <begin position="1"/>
        <end position="134"/>
    </location>
</feature>
<dbReference type="InterPro" id="IPR002588">
    <property type="entry name" value="Alphavirus-like_MT_dom"/>
</dbReference>
<dbReference type="Pfam" id="PF00978">
    <property type="entry name" value="RdRP_2"/>
    <property type="match status" value="1"/>
</dbReference>
<dbReference type="PROSITE" id="PS51657">
    <property type="entry name" value="PSRV_HELICASE"/>
    <property type="match status" value="1"/>
</dbReference>
<evidence type="ECO:0000256" key="2">
    <source>
        <dbReference type="ARBA" id="ARBA00022679"/>
    </source>
</evidence>
<dbReference type="Pfam" id="PF01443">
    <property type="entry name" value="Viral_helicase1"/>
    <property type="match status" value="1"/>
</dbReference>
<keyword evidence="2" id="KW-0808">Transferase</keyword>
<name>A0A2S0SZ89_9VIRU</name>
<evidence type="ECO:0000259" key="9">
    <source>
        <dbReference type="PROSITE" id="PS50507"/>
    </source>
</evidence>
<dbReference type="GO" id="GO:0006351">
    <property type="term" value="P:DNA-templated transcription"/>
    <property type="evidence" value="ECO:0007669"/>
    <property type="project" value="InterPro"/>
</dbReference>
<dbReference type="Pfam" id="PF01660">
    <property type="entry name" value="Vmethyltransf"/>
    <property type="match status" value="1"/>
</dbReference>
<evidence type="ECO:0000256" key="8">
    <source>
        <dbReference type="SAM" id="MobiDB-lite"/>
    </source>
</evidence>
<feature type="domain" description="(+)RNA virus helicase C-terminal" evidence="10">
    <location>
        <begin position="513"/>
        <end position="808"/>
    </location>
</feature>
<keyword evidence="7" id="KW-0693">Viral RNA replication</keyword>
<evidence type="ECO:0000259" key="11">
    <source>
        <dbReference type="PROSITE" id="PS51743"/>
    </source>
</evidence>
<dbReference type="InterPro" id="IPR027417">
    <property type="entry name" value="P-loop_NTPase"/>
</dbReference>
<evidence type="ECO:0000256" key="4">
    <source>
        <dbReference type="ARBA" id="ARBA00022741"/>
    </source>
</evidence>
<organism evidence="12">
    <name type="scientific">Murine feces-associated hepe-like virus</name>
    <dbReference type="NCBI Taxonomy" id="2171386"/>
    <lineage>
        <taxon>Viruses</taxon>
        <taxon>Riboviria</taxon>
        <taxon>Orthornavirae</taxon>
        <taxon>Kitrinoviricota</taxon>
        <taxon>Alsuviricetes</taxon>
        <taxon>Hepelivirales</taxon>
        <taxon>Hepeviridae</taxon>
    </lineage>
</organism>
<sequence length="2078" mass="237271">MNAIDEARHLKYALALTVKAPKELPDYEFARTNLACRNRYCFKGAGKCDITAQKMISVHSAYDIPIQDWYHFFRKHKTQIAYVVMHLPIELLNSNYSIHDFYNIKIEGDKVYFTFPHDTSIGYVHSLSVWKDYLTKNIIYGKDFNILIERVQWNGTQCYMTFTRCSLSSTIARTLYPLSEHLVQVPDILHMLETGKYDPQRSIIVSRHHAYRLYTYILSLDQSQLNDKTIMAYYRAMGTKIKIGNTVRNEPWNEDPRKMQLVAERITHIAMLERVKRAKEITYVTSKLAQQLAELLLTKETDLEKFVIRTTLYDHIVVKKAGRFICKVSATALAVYLGYKLHEHLLRHHVPGLNREATVSDIIKFVLQYRLSVPHKLCIMDIEMMQEYCRVDIQHFFKFDVIIDNWYNVNEIPKYIINPIAGAFISALNKIVKICAGVALPYWIIKLFNWPWLSLSDAKKFDYVNAISIQMLDFQEVLVVEDTIGSQYKAKPVFNIKQEEEAFGILIDALNKTEGKFANNNKSFAEWLQRQPCTPQPSFRLVTGPPGCGKSKYVKENFDPINTLIVVPTRKLKDEYVSNNFEAHTPYTLHRINGRYETVVVDECFTLPYSYLITVLKHVADNVVLIGDARQIGFIDFELAYPEDEASKTKQWISDMNIQELNTTYRCPQDVTTVLNQCFGYNVQTKNDIVQSIHIDSFKSANLCKRLGISKPQTIVFTQAQKQRYPNSITVHEAQGSTYSYVNLILTEDSYYLQRESNPHIIVALTRHTKELHVSAECEEGQRHVVFTHAFLNNLEITGQAPPLTITKVKEPTATIETVEHNKLSTPRISGPEAIDCILSTVTEGHLDYETLTQSSLDMPYHPITLNIEPKGGFSDDIELVKKYRMRGLMYDHTTYINMKNYAIKTLIERYAKESKCAPIETVGAIATLMCNQFIETFVQRIPENNEGLGDLLKQAKYTFETVVKMNERKTQNKVTQLDENDAEQVLIDFFLKQQHKVKTEAKGIWSNPTQTGEQKLKAGQGVSAWSKTFNALVSPVLRHFYALLEENFKGNVFICNGLNDISGLNITNITQLDGAKILEADVSECDAGQNNLTLAFEQKVYEAFGIPSLVIDLIMFFRTEYKLSARDLCGMTGEYKKHSGAPDTLKGNCIVSLGLLAMLMDNLDTALILSKGDDLLVVGQDICVNETRKAIFSSNCSMSLKIVNDNAPQFINYFITQDGPVIDPVRMAMKIKSKPLSNTTFYVKEDKYTHVVSGTPPANKFILTTDQTDDKRKHLTSIRDDGSHLWYEFVDEMRKNASMNDGVCRIHLTLQLKDTSLIARATRAVGCITRIYVQKKKFIFASYLQSVKDRLKCVDSPSKFASMIACTSKYYNITPESVEAVVSWIKSLTIISTNEFANYYDLINRPIITIQPEDLKLNCKETFYYQTLNLGSSNNDCFDRVLKYLKPDADLTKLRKAFKSGTQIPIDAAVMCLRENGISPSILFNGKKPILYSAGMKPLVYLSNNHYEVLIKFENALSTTQSIYDAQTQPTVVDWPCVAEPTEGSYAECAAAWGQECPDPAQAGGDSNIRQDVRRNSDISGHQNTRRARSNTVLGRVISNARINIQPIPSSISHTPLSTIAQSNKWKFYSERLVDLRPEGQLTYRRPTSESDHDIGKRNIMVCNIQPELQAYPTTNTTILIPDGSRRDRPGFRLSSRALLHDKTHVSGCVDNELWGSLHLHDDISIITNASTSEGPTIEKRYSTKHLGEPYRHDIEEIPISSDVRQVHGSTKRRKNQRLRNDTGCRVPTLNLSSNVLYEHDRCDHETPTEQRDGQPLQMECGGGTARVGRSGSHSNIKNIHHVQHITHRSENDNEHGTTATDRRYSTDKIVQHRRQSDGEKNRRRRGLPSDTTHNHAHCEFQVRTLNGGKFRTCANRITTGECKCHTGPFTGKRREYPRCKCQESTRDDHLRAADSNHLREIYVRHNRGSRWSHSTTFDQGWTTHRTSGQFDDSSIAVMEFLALIRELNKITKVYSAFEVVNEKKKSEVIISLLDLRSYDELRKLFQQTPITNFKFSKLDRIVVSEPRVDYIVHYIK</sequence>
<dbReference type="GO" id="GO:0039694">
    <property type="term" value="P:viral RNA genome replication"/>
    <property type="evidence" value="ECO:0007669"/>
    <property type="project" value="InterPro"/>
</dbReference>
<dbReference type="GO" id="GO:0008174">
    <property type="term" value="F:mRNA methyltransferase activity"/>
    <property type="evidence" value="ECO:0007669"/>
    <property type="project" value="UniProtKB-UniRule"/>
</dbReference>
<dbReference type="EMBL" id="MF175081">
    <property type="protein sequence ID" value="AWB14594.1"/>
    <property type="molecule type" value="Genomic_RNA"/>
</dbReference>
<dbReference type="InterPro" id="IPR043502">
    <property type="entry name" value="DNA/RNA_pol_sf"/>
</dbReference>
<dbReference type="Gene3D" id="3.40.50.300">
    <property type="entry name" value="P-loop containing nucleotide triphosphate hydrolases"/>
    <property type="match status" value="2"/>
</dbReference>
<reference evidence="12" key="2">
    <citation type="journal article" date="2018" name="MBio">
        <title>Viral Diversity of House Mice in New York City.</title>
        <authorList>
            <person name="Willams S.H."/>
            <person name="Che X."/>
            <person name="Garcia J.A."/>
            <person name="Klena J.D."/>
            <person name="Lee B."/>
            <person name="Muller D."/>
            <person name="Ulrich W."/>
            <person name="Corrigan R.M."/>
            <person name="Nichol S."/>
            <person name="Jain K."/>
            <person name="Lipkin W.I."/>
        </authorList>
    </citation>
    <scope>NUCLEOTIDE SEQUENCE</scope>
    <source>
        <strain evidence="12">MFAHLV/NYC/Qpool/2393</strain>
    </source>
</reference>
<feature type="domain" description="RdRp catalytic" evidence="9">
    <location>
        <begin position="1076"/>
        <end position="1188"/>
    </location>
</feature>
<accession>A0A2S0SZ89</accession>
<reference evidence="12" key="1">
    <citation type="submission" date="2017-05" db="EMBL/GenBank/DDBJ databases">
        <authorList>
            <person name="Song R."/>
            <person name="Chenine A.L."/>
            <person name="Ruprecht R.M."/>
        </authorList>
    </citation>
    <scope>NUCLEOTIDE SEQUENCE</scope>
    <source>
        <strain evidence="12">MFAHLV/NYC/Qpool/2393</strain>
    </source>
</reference>
<dbReference type="GO" id="GO:0016787">
    <property type="term" value="F:hydrolase activity"/>
    <property type="evidence" value="ECO:0007669"/>
    <property type="project" value="UniProtKB-KW"/>
</dbReference>
<evidence type="ECO:0000313" key="12">
    <source>
        <dbReference type="EMBL" id="AWB14594.1"/>
    </source>
</evidence>
<keyword evidence="4" id="KW-0547">Nucleotide-binding</keyword>
<evidence type="ECO:0000256" key="7">
    <source>
        <dbReference type="ARBA" id="ARBA00022953"/>
    </source>
</evidence>
<dbReference type="GO" id="GO:0016556">
    <property type="term" value="P:mRNA modification"/>
    <property type="evidence" value="ECO:0007669"/>
    <property type="project" value="InterPro"/>
</dbReference>
<evidence type="ECO:0000259" key="10">
    <source>
        <dbReference type="PROSITE" id="PS51657"/>
    </source>
</evidence>
<dbReference type="SUPFAM" id="SSF52540">
    <property type="entry name" value="P-loop containing nucleoside triphosphate hydrolases"/>
    <property type="match status" value="1"/>
</dbReference>
<dbReference type="InterPro" id="IPR007094">
    <property type="entry name" value="RNA-dir_pol_PSvirus"/>
</dbReference>
<evidence type="ECO:0000256" key="5">
    <source>
        <dbReference type="ARBA" id="ARBA00022801"/>
    </source>
</evidence>
<keyword evidence="1" id="KW-0696">RNA-directed RNA polymerase</keyword>
<feature type="region of interest" description="Disordered" evidence="8">
    <location>
        <begin position="1805"/>
        <end position="1896"/>
    </location>
</feature>
<evidence type="ECO:0000256" key="3">
    <source>
        <dbReference type="ARBA" id="ARBA00022695"/>
    </source>
</evidence>
<feature type="compositionally biased region" description="Basic and acidic residues" evidence="8">
    <location>
        <begin position="1805"/>
        <end position="1814"/>
    </location>
</feature>
<dbReference type="CDD" id="cd18809">
    <property type="entry name" value="SF1_C_RecD"/>
    <property type="match status" value="1"/>
</dbReference>
<dbReference type="InterPro" id="IPR027351">
    <property type="entry name" value="(+)RNA_virus_helicase_core_dom"/>
</dbReference>
<evidence type="ECO:0000256" key="1">
    <source>
        <dbReference type="ARBA" id="ARBA00022484"/>
    </source>
</evidence>